<dbReference type="GO" id="GO:0005886">
    <property type="term" value="C:plasma membrane"/>
    <property type="evidence" value="ECO:0007669"/>
    <property type="project" value="UniProtKB-SubCell"/>
</dbReference>
<evidence type="ECO:0000256" key="2">
    <source>
        <dbReference type="ARBA" id="ARBA00004651"/>
    </source>
</evidence>
<evidence type="ECO:0000256" key="13">
    <source>
        <dbReference type="SAM" id="MobiDB-lite"/>
    </source>
</evidence>
<evidence type="ECO:0000256" key="5">
    <source>
        <dbReference type="ARBA" id="ARBA00022692"/>
    </source>
</evidence>
<evidence type="ECO:0000256" key="7">
    <source>
        <dbReference type="ARBA" id="ARBA00022949"/>
    </source>
</evidence>
<evidence type="ECO:0000256" key="12">
    <source>
        <dbReference type="RuleBase" id="RU010713"/>
    </source>
</evidence>
<dbReference type="GO" id="GO:0034220">
    <property type="term" value="P:monoatomic ion transmembrane transport"/>
    <property type="evidence" value="ECO:0007669"/>
    <property type="project" value="UniProtKB-KW"/>
</dbReference>
<gene>
    <name evidence="12" type="primary">inx</name>
    <name evidence="14" type="ORF">CALMAC_LOCUS4190</name>
</gene>
<dbReference type="PANTHER" id="PTHR11893">
    <property type="entry name" value="INNEXIN"/>
    <property type="match status" value="1"/>
</dbReference>
<evidence type="ECO:0000256" key="11">
    <source>
        <dbReference type="ARBA" id="ARBA00023303"/>
    </source>
</evidence>
<feature type="transmembrane region" description="Helical" evidence="12">
    <location>
        <begin position="277"/>
        <end position="294"/>
    </location>
</feature>
<evidence type="ECO:0000256" key="9">
    <source>
        <dbReference type="ARBA" id="ARBA00023065"/>
    </source>
</evidence>
<evidence type="ECO:0000256" key="4">
    <source>
        <dbReference type="ARBA" id="ARBA00022475"/>
    </source>
</evidence>
<dbReference type="PRINTS" id="PR01262">
    <property type="entry name" value="INNEXIN"/>
</dbReference>
<protein>
    <recommendedName>
        <fullName evidence="12">Innexin</fullName>
    </recommendedName>
</protein>
<evidence type="ECO:0000313" key="15">
    <source>
        <dbReference type="Proteomes" id="UP000410492"/>
    </source>
</evidence>
<organism evidence="14 15">
    <name type="scientific">Callosobruchus maculatus</name>
    <name type="common">Southern cowpea weevil</name>
    <name type="synonym">Pulse bruchid</name>
    <dbReference type="NCBI Taxonomy" id="64391"/>
    <lineage>
        <taxon>Eukaryota</taxon>
        <taxon>Metazoa</taxon>
        <taxon>Ecdysozoa</taxon>
        <taxon>Arthropoda</taxon>
        <taxon>Hexapoda</taxon>
        <taxon>Insecta</taxon>
        <taxon>Pterygota</taxon>
        <taxon>Neoptera</taxon>
        <taxon>Endopterygota</taxon>
        <taxon>Coleoptera</taxon>
        <taxon>Polyphaga</taxon>
        <taxon>Cucujiformia</taxon>
        <taxon>Chrysomeloidea</taxon>
        <taxon>Chrysomelidae</taxon>
        <taxon>Bruchinae</taxon>
        <taxon>Bruchini</taxon>
        <taxon>Callosobruchus</taxon>
    </lineage>
</organism>
<feature type="compositionally biased region" description="Basic and acidic residues" evidence="13">
    <location>
        <begin position="1"/>
        <end position="18"/>
    </location>
</feature>
<keyword evidence="4" id="KW-1003">Cell membrane</keyword>
<keyword evidence="7" id="KW-0965">Cell junction</keyword>
<reference evidence="14 15" key="1">
    <citation type="submission" date="2019-01" db="EMBL/GenBank/DDBJ databases">
        <authorList>
            <person name="Sayadi A."/>
        </authorList>
    </citation>
    <scope>NUCLEOTIDE SEQUENCE [LARGE SCALE GENOMIC DNA]</scope>
</reference>
<comment type="caution">
    <text evidence="12">Lacks conserved residue(s) required for the propagation of feature annotation.</text>
</comment>
<keyword evidence="8 12" id="KW-1133">Transmembrane helix</keyword>
<keyword evidence="3 12" id="KW-0813">Transport</keyword>
<dbReference type="Pfam" id="PF00876">
    <property type="entry name" value="Innexin"/>
    <property type="match status" value="3"/>
</dbReference>
<evidence type="ECO:0000256" key="8">
    <source>
        <dbReference type="ARBA" id="ARBA00022989"/>
    </source>
</evidence>
<dbReference type="AlphaFoldDB" id="A0A653BVY9"/>
<dbReference type="PROSITE" id="PS51013">
    <property type="entry name" value="PANNEXIN"/>
    <property type="match status" value="1"/>
</dbReference>
<dbReference type="GO" id="GO:0005921">
    <property type="term" value="C:gap junction"/>
    <property type="evidence" value="ECO:0007669"/>
    <property type="project" value="UniProtKB-SubCell"/>
</dbReference>
<evidence type="ECO:0000256" key="6">
    <source>
        <dbReference type="ARBA" id="ARBA00022868"/>
    </source>
</evidence>
<keyword evidence="10 12" id="KW-0472">Membrane</keyword>
<keyword evidence="5 12" id="KW-0812">Transmembrane</keyword>
<evidence type="ECO:0000256" key="10">
    <source>
        <dbReference type="ARBA" id="ARBA00023136"/>
    </source>
</evidence>
<feature type="transmembrane region" description="Helical" evidence="12">
    <location>
        <begin position="347"/>
        <end position="367"/>
    </location>
</feature>
<dbReference type="GO" id="GO:0005243">
    <property type="term" value="F:gap junction channel activity"/>
    <property type="evidence" value="ECO:0007669"/>
    <property type="project" value="TreeGrafter"/>
</dbReference>
<comment type="subcellular location">
    <subcellularLocation>
        <location evidence="1">Cell junction</location>
        <location evidence="1">Gap junction</location>
    </subcellularLocation>
    <subcellularLocation>
        <location evidence="2 12">Cell membrane</location>
        <topology evidence="2 12">Multi-pass membrane protein</topology>
    </subcellularLocation>
</comment>
<keyword evidence="6" id="KW-0303">Gap junction</keyword>
<evidence type="ECO:0000313" key="14">
    <source>
        <dbReference type="EMBL" id="VEN39805.1"/>
    </source>
</evidence>
<evidence type="ECO:0000256" key="3">
    <source>
        <dbReference type="ARBA" id="ARBA00022448"/>
    </source>
</evidence>
<keyword evidence="11 12" id="KW-0407">Ion channel</keyword>
<proteinExistence type="inferred from homology"/>
<dbReference type="InterPro" id="IPR000990">
    <property type="entry name" value="Innexin"/>
</dbReference>
<dbReference type="OrthoDB" id="5867527at2759"/>
<dbReference type="PANTHER" id="PTHR11893:SF40">
    <property type="entry name" value="INNEXIN SHAKING-B"/>
    <property type="match status" value="1"/>
</dbReference>
<keyword evidence="9 12" id="KW-0406">Ion transport</keyword>
<name>A0A653BVY9_CALMS</name>
<evidence type="ECO:0000256" key="1">
    <source>
        <dbReference type="ARBA" id="ARBA00004610"/>
    </source>
</evidence>
<feature type="region of interest" description="Disordered" evidence="13">
    <location>
        <begin position="1"/>
        <end position="47"/>
    </location>
</feature>
<comment type="function">
    <text evidence="12">Structural component of the gap junctions.</text>
</comment>
<accession>A0A653BVY9</accession>
<dbReference type="GO" id="GO:0007602">
    <property type="term" value="P:phototransduction"/>
    <property type="evidence" value="ECO:0007669"/>
    <property type="project" value="TreeGrafter"/>
</dbReference>
<comment type="similarity">
    <text evidence="12">Belongs to the pannexin family.</text>
</comment>
<keyword evidence="15" id="KW-1185">Reference proteome</keyword>
<dbReference type="EMBL" id="CAACVG010005969">
    <property type="protein sequence ID" value="VEN39805.1"/>
    <property type="molecule type" value="Genomic_DNA"/>
</dbReference>
<dbReference type="Proteomes" id="UP000410492">
    <property type="component" value="Unassembled WGS sequence"/>
</dbReference>
<sequence>MMPGKEPETKNAKTKEKPAIPTYKTHAPQTLRNRKSSKYQYEGRSRRKRIAEDGTKTLELLRGVCTITKPNKTVIDSTILRLHSNSTVVLLITFSIAVTTRQYVGNPIDCMEVRGIPEDILNSYCWIHSTYIIIETVKEAKQWGHYPGVHYTGKSPVRLTKYYHDGKMLDIFRGLKSLVRVSHIHIDSPVFRLHHSITVSILIAFSLIVTTRQYVGNPIDCIHTKEIPEDVFNTFCWIHSTFTVSTNKQEPYAKMYLPGSPGIRTTHDEKEKKVYRYYQWVCFCLFFQAMLFYAPRWLWKSWEGGKIHALMMDLDVAVCTEIEKKQKKKLMIDYLWENLRYHNWWAYKYYFCEVLALVNVVGQMFLMNRFFDGAFLMFGFDVISFVNSDQEDRIDPMIQIFPRMTKCTFRKYGVSGDQEKHDALCILPLNVVNEKIYVLVRQDAIDTIVRRSKMGDWFLFYMLGENVDSLIFRDVLQELAHKLNRHDFHHGPGFKGEIQEA</sequence>